<organism evidence="1 2">
    <name type="scientific">Protea cynaroides</name>
    <dbReference type="NCBI Taxonomy" id="273540"/>
    <lineage>
        <taxon>Eukaryota</taxon>
        <taxon>Viridiplantae</taxon>
        <taxon>Streptophyta</taxon>
        <taxon>Embryophyta</taxon>
        <taxon>Tracheophyta</taxon>
        <taxon>Spermatophyta</taxon>
        <taxon>Magnoliopsida</taxon>
        <taxon>Proteales</taxon>
        <taxon>Proteaceae</taxon>
        <taxon>Protea</taxon>
    </lineage>
</organism>
<protein>
    <submittedName>
        <fullName evidence="1">Uncharacterized protein</fullName>
    </submittedName>
</protein>
<dbReference type="AlphaFoldDB" id="A0A9Q0H953"/>
<gene>
    <name evidence="1" type="ORF">NE237_026550</name>
</gene>
<evidence type="ECO:0000313" key="2">
    <source>
        <dbReference type="Proteomes" id="UP001141806"/>
    </source>
</evidence>
<dbReference type="EMBL" id="JAMYWD010000010">
    <property type="protein sequence ID" value="KAJ4959439.1"/>
    <property type="molecule type" value="Genomic_DNA"/>
</dbReference>
<sequence>MMVIVVRISLVSPTNLSFGRNRKRSGDKIDAEGVSGLCLHCPVDQEDFGLIIFYCTRRHRTNLGISGSKTLPCMNWCRITYVAENDKRIGLLGRQLEWATFHRVQALKEKDIMAVEVWKLTDEVQSLKDSLKRGQDFLSDESRLREQAVAREVVVLKRQSKLEGTMGSLQDKVKKHVAELLEQKKNTTTVMDRCRRDVKGIFQHVKIFENSQTYKDVVADEAIPGYYMAVKSIWNILHDNYPDVDFSQCGQVQELEEQEAVRG</sequence>
<accession>A0A9Q0H953</accession>
<comment type="caution">
    <text evidence="1">The sequence shown here is derived from an EMBL/GenBank/DDBJ whole genome shotgun (WGS) entry which is preliminary data.</text>
</comment>
<keyword evidence="2" id="KW-1185">Reference proteome</keyword>
<reference evidence="1" key="1">
    <citation type="journal article" date="2023" name="Plant J.">
        <title>The genome of the king protea, Protea cynaroides.</title>
        <authorList>
            <person name="Chang J."/>
            <person name="Duong T.A."/>
            <person name="Schoeman C."/>
            <person name="Ma X."/>
            <person name="Roodt D."/>
            <person name="Barker N."/>
            <person name="Li Z."/>
            <person name="Van de Peer Y."/>
            <person name="Mizrachi E."/>
        </authorList>
    </citation>
    <scope>NUCLEOTIDE SEQUENCE</scope>
    <source>
        <tissue evidence="1">Young leaves</tissue>
    </source>
</reference>
<evidence type="ECO:0000313" key="1">
    <source>
        <dbReference type="EMBL" id="KAJ4959439.1"/>
    </source>
</evidence>
<proteinExistence type="predicted"/>
<name>A0A9Q0H953_9MAGN</name>
<dbReference type="Proteomes" id="UP001141806">
    <property type="component" value="Unassembled WGS sequence"/>
</dbReference>